<keyword evidence="3" id="KW-0804">Transcription</keyword>
<dbReference type="Proteomes" id="UP000293719">
    <property type="component" value="Chromosome"/>
</dbReference>
<accession>A0A4P6UZ38</accession>
<dbReference type="Gene3D" id="1.10.260.40">
    <property type="entry name" value="lambda repressor-like DNA-binding domains"/>
    <property type="match status" value="1"/>
</dbReference>
<dbReference type="Pfam" id="PF13377">
    <property type="entry name" value="Peripla_BP_3"/>
    <property type="match status" value="1"/>
</dbReference>
<dbReference type="CDD" id="cd20010">
    <property type="entry name" value="PBP1_AglR-like"/>
    <property type="match status" value="1"/>
</dbReference>
<dbReference type="PROSITE" id="PS50932">
    <property type="entry name" value="HTH_LACI_2"/>
    <property type="match status" value="1"/>
</dbReference>
<dbReference type="EMBL" id="CP036532">
    <property type="protein sequence ID" value="QBK29763.1"/>
    <property type="molecule type" value="Genomic_DNA"/>
</dbReference>
<dbReference type="InterPro" id="IPR028082">
    <property type="entry name" value="Peripla_BP_I"/>
</dbReference>
<dbReference type="InterPro" id="IPR010982">
    <property type="entry name" value="Lambda_DNA-bd_dom_sf"/>
</dbReference>
<dbReference type="SUPFAM" id="SSF47413">
    <property type="entry name" value="lambda repressor-like DNA-binding domains"/>
    <property type="match status" value="1"/>
</dbReference>
<proteinExistence type="predicted"/>
<dbReference type="AlphaFoldDB" id="A0A4P6UZ38"/>
<dbReference type="Pfam" id="PF00356">
    <property type="entry name" value="LacI"/>
    <property type="match status" value="1"/>
</dbReference>
<dbReference type="PANTHER" id="PTHR30146:SF109">
    <property type="entry name" value="HTH-TYPE TRANSCRIPTIONAL REGULATOR GALS"/>
    <property type="match status" value="1"/>
</dbReference>
<organism evidence="5 6">
    <name type="scientific">Roseitalea porphyridii</name>
    <dbReference type="NCBI Taxonomy" id="1852022"/>
    <lineage>
        <taxon>Bacteria</taxon>
        <taxon>Pseudomonadati</taxon>
        <taxon>Pseudomonadota</taxon>
        <taxon>Alphaproteobacteria</taxon>
        <taxon>Hyphomicrobiales</taxon>
        <taxon>Ahrensiaceae</taxon>
        <taxon>Roseitalea</taxon>
    </lineage>
</organism>
<keyword evidence="6" id="KW-1185">Reference proteome</keyword>
<dbReference type="Gene3D" id="3.40.50.2300">
    <property type="match status" value="2"/>
</dbReference>
<dbReference type="InterPro" id="IPR000843">
    <property type="entry name" value="HTH_LacI"/>
</dbReference>
<dbReference type="OrthoDB" id="234496at2"/>
<gene>
    <name evidence="5" type="ORF">E0E05_03595</name>
</gene>
<keyword evidence="2" id="KW-0238">DNA-binding</keyword>
<evidence type="ECO:0000313" key="6">
    <source>
        <dbReference type="Proteomes" id="UP000293719"/>
    </source>
</evidence>
<evidence type="ECO:0000259" key="4">
    <source>
        <dbReference type="PROSITE" id="PS50932"/>
    </source>
</evidence>
<evidence type="ECO:0000256" key="1">
    <source>
        <dbReference type="ARBA" id="ARBA00023015"/>
    </source>
</evidence>
<dbReference type="KEGG" id="rpod:E0E05_03595"/>
<dbReference type="InterPro" id="IPR046335">
    <property type="entry name" value="LacI/GalR-like_sensor"/>
</dbReference>
<protein>
    <submittedName>
        <fullName evidence="5">LacI family transcriptional regulator</fullName>
    </submittedName>
</protein>
<evidence type="ECO:0000313" key="5">
    <source>
        <dbReference type="EMBL" id="QBK29763.1"/>
    </source>
</evidence>
<evidence type="ECO:0000256" key="3">
    <source>
        <dbReference type="ARBA" id="ARBA00023163"/>
    </source>
</evidence>
<reference evidence="5 6" key="1">
    <citation type="journal article" date="2017" name="Int. J. Syst. Evol. Microbiol.">
        <title>Roseitalea porphyridii gen. nov., sp. nov., isolated from a red alga, and reclassification of Hoeflea suaedae Chung et al. 2013 as Pseudohoeflea suaedae gen. nov., comb. nov.</title>
        <authorList>
            <person name="Hyeon J.W."/>
            <person name="Jeong S.E."/>
            <person name="Baek K."/>
            <person name="Jeon C.O."/>
        </authorList>
    </citation>
    <scope>NUCLEOTIDE SEQUENCE [LARGE SCALE GENOMIC DNA]</scope>
    <source>
        <strain evidence="5 6">MA7-20</strain>
    </source>
</reference>
<dbReference type="SUPFAM" id="SSF53822">
    <property type="entry name" value="Periplasmic binding protein-like I"/>
    <property type="match status" value="1"/>
</dbReference>
<dbReference type="PANTHER" id="PTHR30146">
    <property type="entry name" value="LACI-RELATED TRANSCRIPTIONAL REPRESSOR"/>
    <property type="match status" value="1"/>
</dbReference>
<dbReference type="GO" id="GO:0000976">
    <property type="term" value="F:transcription cis-regulatory region binding"/>
    <property type="evidence" value="ECO:0007669"/>
    <property type="project" value="TreeGrafter"/>
</dbReference>
<feature type="domain" description="HTH lacI-type" evidence="4">
    <location>
        <begin position="7"/>
        <end position="61"/>
    </location>
</feature>
<dbReference type="GO" id="GO:0003700">
    <property type="term" value="F:DNA-binding transcription factor activity"/>
    <property type="evidence" value="ECO:0007669"/>
    <property type="project" value="TreeGrafter"/>
</dbReference>
<sequence>MREGILANLRQLSEKLGLSQTTISRALNGYPEVSEATRQRVIEAARQYDYEPNSSARRLATGKARTIGHVIPVAKHDMINPHFTDFIAGAGAVYSQRGYDMLISVVDGDKEAETYRALSRNRRVDGVIVHGPMAHDERLPLLAEIGLPFLVHGRTLQAEDSYSWVDVNNRRAFREAARHLIALGHRRIGLVNGWEHMVFAQRRREGYEEALREAGLEPDPALMSSNEMIEPAGYEAMKRFLMLPDPPTAVICSSALPALGVMGAAREFDLMPGTGMSIICYDDNLSFLDIGPGGMGLTVMRSGIREAGRHCAMMLIDRIEGKATPSQMLLEAELVQGSSTGPPPAALVAGKTSADR</sequence>
<name>A0A4P6UZ38_9HYPH</name>
<dbReference type="SMART" id="SM00354">
    <property type="entry name" value="HTH_LACI"/>
    <property type="match status" value="1"/>
</dbReference>
<keyword evidence="1" id="KW-0805">Transcription regulation</keyword>
<dbReference type="CDD" id="cd01392">
    <property type="entry name" value="HTH_LacI"/>
    <property type="match status" value="1"/>
</dbReference>
<evidence type="ECO:0000256" key="2">
    <source>
        <dbReference type="ARBA" id="ARBA00023125"/>
    </source>
</evidence>